<name>A0ABU1SBV9_9MICO</name>
<organism evidence="3 4">
    <name type="scientific">Microbacterium resistens</name>
    <dbReference type="NCBI Taxonomy" id="156977"/>
    <lineage>
        <taxon>Bacteria</taxon>
        <taxon>Bacillati</taxon>
        <taxon>Actinomycetota</taxon>
        <taxon>Actinomycetes</taxon>
        <taxon>Micrococcales</taxon>
        <taxon>Microbacteriaceae</taxon>
        <taxon>Microbacterium</taxon>
    </lineage>
</organism>
<dbReference type="PANTHER" id="PTHR10907">
    <property type="entry name" value="REGUCALCIN"/>
    <property type="match status" value="1"/>
</dbReference>
<evidence type="ECO:0000313" key="3">
    <source>
        <dbReference type="EMBL" id="MDR6867092.1"/>
    </source>
</evidence>
<sequence>MIGAPVRLRAEAVTDAVAHHAEGPVWSVGWGGLRYVDLEAGSLLTLRGDRVDRLELGERVAAFVRPRRNGGYVVAVERGIALADAPDALPGARIELWADRSVRMNDGTVDPDGRLLAGGMAYDARPAGSAVYRIDARLRPQLVIPGVAVSNGVGFSPDGSRCYYVDSMERRVDVLDYHGGELGGRRPFVDIPEADGLPDGLTVSADGSVWVALWGGGAVLGYGSDGVLHTIVEVPVAQVSACAFGGDDLNTLFITTSRQGLGAAAEAQAGSVFAVRTARRGLPVTAFAG</sequence>
<accession>A0ABU1SBV9</accession>
<dbReference type="EMBL" id="JAVDUM010000006">
    <property type="protein sequence ID" value="MDR6867092.1"/>
    <property type="molecule type" value="Genomic_DNA"/>
</dbReference>
<dbReference type="InterPro" id="IPR005511">
    <property type="entry name" value="SMP-30"/>
</dbReference>
<dbReference type="RefSeq" id="WP_310019539.1">
    <property type="nucleotide sequence ID" value="NZ_JAVDUM010000006.1"/>
</dbReference>
<proteinExistence type="inferred from homology"/>
<dbReference type="Gene3D" id="2.120.10.30">
    <property type="entry name" value="TolB, C-terminal domain"/>
    <property type="match status" value="1"/>
</dbReference>
<dbReference type="Proteomes" id="UP001259347">
    <property type="component" value="Unassembled WGS sequence"/>
</dbReference>
<evidence type="ECO:0000259" key="2">
    <source>
        <dbReference type="Pfam" id="PF08450"/>
    </source>
</evidence>
<reference evidence="3 4" key="1">
    <citation type="submission" date="2023-07" db="EMBL/GenBank/DDBJ databases">
        <title>Sorghum-associated microbial communities from plants grown in Nebraska, USA.</title>
        <authorList>
            <person name="Schachtman D."/>
        </authorList>
    </citation>
    <scope>NUCLEOTIDE SEQUENCE [LARGE SCALE GENOMIC DNA]</scope>
    <source>
        <strain evidence="3 4">2980</strain>
    </source>
</reference>
<dbReference type="Pfam" id="PF08450">
    <property type="entry name" value="SGL"/>
    <property type="match status" value="1"/>
</dbReference>
<dbReference type="PANTHER" id="PTHR10907:SF47">
    <property type="entry name" value="REGUCALCIN"/>
    <property type="match status" value="1"/>
</dbReference>
<feature type="domain" description="SMP-30/Gluconolactonase/LRE-like region" evidence="2">
    <location>
        <begin position="21"/>
        <end position="257"/>
    </location>
</feature>
<evidence type="ECO:0000256" key="1">
    <source>
        <dbReference type="ARBA" id="ARBA00008853"/>
    </source>
</evidence>
<dbReference type="PRINTS" id="PR01790">
    <property type="entry name" value="SMP30FAMILY"/>
</dbReference>
<dbReference type="InterPro" id="IPR011042">
    <property type="entry name" value="6-blade_b-propeller_TolB-like"/>
</dbReference>
<evidence type="ECO:0000313" key="4">
    <source>
        <dbReference type="Proteomes" id="UP001259347"/>
    </source>
</evidence>
<comment type="caution">
    <text evidence="3">The sequence shown here is derived from an EMBL/GenBank/DDBJ whole genome shotgun (WGS) entry which is preliminary data.</text>
</comment>
<gene>
    <name evidence="3" type="ORF">J2Y69_001691</name>
</gene>
<comment type="similarity">
    <text evidence="1">Belongs to the SMP-30/CGR1 family.</text>
</comment>
<dbReference type="SUPFAM" id="SSF63829">
    <property type="entry name" value="Calcium-dependent phosphotriesterase"/>
    <property type="match status" value="1"/>
</dbReference>
<dbReference type="InterPro" id="IPR013658">
    <property type="entry name" value="SGL"/>
</dbReference>
<keyword evidence="4" id="KW-1185">Reference proteome</keyword>
<protein>
    <submittedName>
        <fullName evidence="3">Sugar lactone lactonase YvrE</fullName>
    </submittedName>
</protein>